<name>A0ABW7R0I0_9ACTN</name>
<feature type="compositionally biased region" description="Basic residues" evidence="1">
    <location>
        <begin position="907"/>
        <end position="921"/>
    </location>
</feature>
<gene>
    <name evidence="2" type="ORF">ACH4F9_37875</name>
</gene>
<dbReference type="Gene3D" id="3.40.390.10">
    <property type="entry name" value="Collagenase (Catalytic Domain)"/>
    <property type="match status" value="1"/>
</dbReference>
<proteinExistence type="predicted"/>
<comment type="caution">
    <text evidence="2">The sequence shown here is derived from an EMBL/GenBank/DDBJ whole genome shotgun (WGS) entry which is preliminary data.</text>
</comment>
<evidence type="ECO:0000256" key="1">
    <source>
        <dbReference type="SAM" id="MobiDB-lite"/>
    </source>
</evidence>
<evidence type="ECO:0000313" key="2">
    <source>
        <dbReference type="EMBL" id="MFH8550776.1"/>
    </source>
</evidence>
<dbReference type="InterPro" id="IPR036375">
    <property type="entry name" value="Hemopexin-like_dom_sf"/>
</dbReference>
<dbReference type="Proteomes" id="UP001610818">
    <property type="component" value="Unassembled WGS sequence"/>
</dbReference>
<dbReference type="Gene3D" id="2.110.10.10">
    <property type="entry name" value="Hemopexin-like domain"/>
    <property type="match status" value="1"/>
</dbReference>
<dbReference type="SUPFAM" id="SSF55486">
    <property type="entry name" value="Metalloproteases ('zincins'), catalytic domain"/>
    <property type="match status" value="1"/>
</dbReference>
<accession>A0ABW7R0I0</accession>
<evidence type="ECO:0000313" key="3">
    <source>
        <dbReference type="Proteomes" id="UP001610818"/>
    </source>
</evidence>
<dbReference type="InterPro" id="IPR024079">
    <property type="entry name" value="MetalloPept_cat_dom_sf"/>
</dbReference>
<protein>
    <submittedName>
        <fullName evidence="2">Uncharacterized protein</fullName>
    </submittedName>
</protein>
<keyword evidence="3" id="KW-1185">Reference proteome</keyword>
<sequence length="921" mass="99790">MAFLRHKSTGFRCAVACPTAQGWSAMFLRPGSAAGISETALLFDNTPTHEAYGSQFAALAQYEYQDFKLYPEAVLQLPAHTDGSAQYLFITGTDSLCYRVGTGVIERKALAMRSWLPAEWRNNIDALLQAPNSGANEWRTYVFKGSRVLTYNWGKDAVAVERNALITEGPDADAAGWAQLPADFRTDLDHVVALPPAAGVRRSLLVKKDKGLILNWRTGVEKTGALTSLTAGLGKLPTRYAQQYLPVSGTYRVTSAGQNIEARIDVDGVGTLSTISGDLFTVSGQTTTYAHSFRSTNVEVKWTPDYMVITGKGLTWGGAPPYNATIVQLLVYLTPADQAPRPISWLYLEDEAGYYANWYDLPKASAYFRTVDYEVDVAAGETELVSYDTSEATTPPGYVDRVLTVPSAFGEAGVELRTTGGRNVISTPGTGTDLQWSKAELHAAMVTNFSGYRDVPQWKVWTLVTYDYADKPGIAGTMFDSIGLQRQGMAVFTKAAAVGTNDDLHTYVHELGHAFNLLHSFDKDKADPKQPLGPRAGYGDLSWMSYPHTYLGDPGTAGDQGTAAFWRAFPFCFTDDEIRHLRHGFYRDVILGGSNFIAGAAKDHAALELVAQPLIDESGLALQVEGQAAFAYGEPVVAQLKLARTGSHGDVAVLPDLTPSAGHVSVAITDPYGHTRLFQPLTRECGSHDTTTLTADAPALYISLYLGYGADGLYFSEPGLYKVTAVYQGPDGSRVASAPRTLRVRQPLAAADQHIGELLLGDDQGHLLAFLGSDAPQLQAGNDALQEVIERYSDHPLAAHARLARGANAGRHFQRIQDGRLTVREPDIKESVQQLSAAINASTGNEGLDNITLNGAMRRLAKVHAKDGNLAEADAVLDKMVTTFRGKHLPAPVQKTIQAQAEETRATIHRGKPKTASRKKK</sequence>
<organism evidence="2 3">
    <name type="scientific">Streptomyces longisporoflavus</name>
    <dbReference type="NCBI Taxonomy" id="28044"/>
    <lineage>
        <taxon>Bacteria</taxon>
        <taxon>Bacillati</taxon>
        <taxon>Actinomycetota</taxon>
        <taxon>Actinomycetes</taxon>
        <taxon>Kitasatosporales</taxon>
        <taxon>Streptomycetaceae</taxon>
        <taxon>Streptomyces</taxon>
    </lineage>
</organism>
<feature type="region of interest" description="Disordered" evidence="1">
    <location>
        <begin position="902"/>
        <end position="921"/>
    </location>
</feature>
<reference evidence="2 3" key="1">
    <citation type="submission" date="2024-10" db="EMBL/GenBank/DDBJ databases">
        <title>The Natural Products Discovery Center: Release of the First 8490 Sequenced Strains for Exploring Actinobacteria Biosynthetic Diversity.</title>
        <authorList>
            <person name="Kalkreuter E."/>
            <person name="Kautsar S.A."/>
            <person name="Yang D."/>
            <person name="Bader C.D."/>
            <person name="Teijaro C.N."/>
            <person name="Fluegel L."/>
            <person name="Davis C.M."/>
            <person name="Simpson J.R."/>
            <person name="Lauterbach L."/>
            <person name="Steele A.D."/>
            <person name="Gui C."/>
            <person name="Meng S."/>
            <person name="Li G."/>
            <person name="Viehrig K."/>
            <person name="Ye F."/>
            <person name="Su P."/>
            <person name="Kiefer A.F."/>
            <person name="Nichols A."/>
            <person name="Cepeda A.J."/>
            <person name="Yan W."/>
            <person name="Fan B."/>
            <person name="Jiang Y."/>
            <person name="Adhikari A."/>
            <person name="Zheng C.-J."/>
            <person name="Schuster L."/>
            <person name="Cowan T.M."/>
            <person name="Smanski M.J."/>
            <person name="Chevrette M.G."/>
            <person name="De Carvalho L.P.S."/>
            <person name="Shen B."/>
        </authorList>
    </citation>
    <scope>NUCLEOTIDE SEQUENCE [LARGE SCALE GENOMIC DNA]</scope>
    <source>
        <strain evidence="2 3">NPDC017990</strain>
    </source>
</reference>
<dbReference type="RefSeq" id="WP_397717391.1">
    <property type="nucleotide sequence ID" value="NZ_JBIRGN010000008.1"/>
</dbReference>
<dbReference type="EMBL" id="JBIRGQ010000008">
    <property type="protein sequence ID" value="MFH8550776.1"/>
    <property type="molecule type" value="Genomic_DNA"/>
</dbReference>